<accession>A0ABQ7CE35</accession>
<name>A0ABQ7CE35_BRACR</name>
<reference evidence="1 2" key="1">
    <citation type="journal article" date="2020" name="BMC Genomics">
        <title>Intraspecific diversification of the crop wild relative Brassica cretica Lam. using demographic model selection.</title>
        <authorList>
            <person name="Kioukis A."/>
            <person name="Michalopoulou V.A."/>
            <person name="Briers L."/>
            <person name="Pirintsos S."/>
            <person name="Studholme D.J."/>
            <person name="Pavlidis P."/>
            <person name="Sarris P.F."/>
        </authorList>
    </citation>
    <scope>NUCLEOTIDE SEQUENCE [LARGE SCALE GENOMIC DNA]</scope>
    <source>
        <strain evidence="2">cv. PFS-1207/04</strain>
    </source>
</reference>
<proteinExistence type="predicted"/>
<dbReference type="EMBL" id="QGKV02000832">
    <property type="protein sequence ID" value="KAF3550043.1"/>
    <property type="molecule type" value="Genomic_DNA"/>
</dbReference>
<keyword evidence="2" id="KW-1185">Reference proteome</keyword>
<evidence type="ECO:0000313" key="1">
    <source>
        <dbReference type="EMBL" id="KAF3550043.1"/>
    </source>
</evidence>
<organism evidence="1 2">
    <name type="scientific">Brassica cretica</name>
    <name type="common">Mustard</name>
    <dbReference type="NCBI Taxonomy" id="69181"/>
    <lineage>
        <taxon>Eukaryota</taxon>
        <taxon>Viridiplantae</taxon>
        <taxon>Streptophyta</taxon>
        <taxon>Embryophyta</taxon>
        <taxon>Tracheophyta</taxon>
        <taxon>Spermatophyta</taxon>
        <taxon>Magnoliopsida</taxon>
        <taxon>eudicotyledons</taxon>
        <taxon>Gunneridae</taxon>
        <taxon>Pentapetalae</taxon>
        <taxon>rosids</taxon>
        <taxon>malvids</taxon>
        <taxon>Brassicales</taxon>
        <taxon>Brassicaceae</taxon>
        <taxon>Brassiceae</taxon>
        <taxon>Brassica</taxon>
    </lineage>
</organism>
<sequence>MFTSSEDSKRVSEATAIERLKHTNGIKVGFDLCVPEESTRQEFKLVTFPEKTQEDAILSLERHVEPISQLVLAPSKRICTITLSGSSWLSAAFLLVSTDNYAAAPPARTALAQSVKQFFKHGSPLRCSVNLQKAKKGNHKIQASSSVL</sequence>
<evidence type="ECO:0000313" key="2">
    <source>
        <dbReference type="Proteomes" id="UP000266723"/>
    </source>
</evidence>
<gene>
    <name evidence="1" type="ORF">DY000_02003931</name>
</gene>
<dbReference type="Proteomes" id="UP000266723">
    <property type="component" value="Unassembled WGS sequence"/>
</dbReference>
<comment type="caution">
    <text evidence="1">The sequence shown here is derived from an EMBL/GenBank/DDBJ whole genome shotgun (WGS) entry which is preliminary data.</text>
</comment>
<protein>
    <submittedName>
        <fullName evidence="1">Uncharacterized protein</fullName>
    </submittedName>
</protein>